<dbReference type="Proteomes" id="UP000250235">
    <property type="component" value="Unassembled WGS sequence"/>
</dbReference>
<keyword evidence="2" id="KW-1185">Reference proteome</keyword>
<organism evidence="1 2">
    <name type="scientific">Dorcoceras hygrometricum</name>
    <dbReference type="NCBI Taxonomy" id="472368"/>
    <lineage>
        <taxon>Eukaryota</taxon>
        <taxon>Viridiplantae</taxon>
        <taxon>Streptophyta</taxon>
        <taxon>Embryophyta</taxon>
        <taxon>Tracheophyta</taxon>
        <taxon>Spermatophyta</taxon>
        <taxon>Magnoliopsida</taxon>
        <taxon>eudicotyledons</taxon>
        <taxon>Gunneridae</taxon>
        <taxon>Pentapetalae</taxon>
        <taxon>asterids</taxon>
        <taxon>lamiids</taxon>
        <taxon>Lamiales</taxon>
        <taxon>Gesneriaceae</taxon>
        <taxon>Didymocarpoideae</taxon>
        <taxon>Trichosporeae</taxon>
        <taxon>Loxocarpinae</taxon>
        <taxon>Dorcoceras</taxon>
    </lineage>
</organism>
<evidence type="ECO:0000313" key="1">
    <source>
        <dbReference type="EMBL" id="KZT76246.1"/>
    </source>
</evidence>
<dbReference type="EMBL" id="KV139215">
    <property type="protein sequence ID" value="KZT76246.1"/>
    <property type="molecule type" value="Genomic_DNA"/>
</dbReference>
<proteinExistence type="predicted"/>
<accession>A0A2Z6ZST2</accession>
<protein>
    <submittedName>
        <fullName evidence="1">Uncharacterized protein</fullName>
    </submittedName>
</protein>
<dbReference type="AlphaFoldDB" id="A0A2Z6ZST2"/>
<reference evidence="1 2" key="1">
    <citation type="journal article" date="2015" name="Proc. Natl. Acad. Sci. U.S.A.">
        <title>The resurrection genome of Boea hygrometrica: A blueprint for survival of dehydration.</title>
        <authorList>
            <person name="Xiao L."/>
            <person name="Yang G."/>
            <person name="Zhang L."/>
            <person name="Yang X."/>
            <person name="Zhao S."/>
            <person name="Ji Z."/>
            <person name="Zhou Q."/>
            <person name="Hu M."/>
            <person name="Wang Y."/>
            <person name="Chen M."/>
            <person name="Xu Y."/>
            <person name="Jin H."/>
            <person name="Xiao X."/>
            <person name="Hu G."/>
            <person name="Bao F."/>
            <person name="Hu Y."/>
            <person name="Wan P."/>
            <person name="Li L."/>
            <person name="Deng X."/>
            <person name="Kuang T."/>
            <person name="Xiang C."/>
            <person name="Zhu J.K."/>
            <person name="Oliver M.J."/>
            <person name="He Y."/>
        </authorList>
    </citation>
    <scope>NUCLEOTIDE SEQUENCE [LARGE SCALE GENOMIC DNA]</scope>
    <source>
        <strain evidence="2">cv. XS01</strain>
    </source>
</reference>
<gene>
    <name evidence="1" type="ORF">F511_46728</name>
</gene>
<name>A0A2Z6ZST2_9LAMI</name>
<sequence length="156" mass="17377">MQHAINQCYEYMRAIKDRIARPASRLAIISIEPLYHAQQVSGGNHRSVIFRARQLITARWYSDTTDQSVTTPMIALDFSGTTSQTASHNVALNQSDRLNIKFITSVTAMSTLKAVKSAQFVPSILKFYLTDSSNARQDFLEAGICFKASKISLTQA</sequence>
<evidence type="ECO:0000313" key="2">
    <source>
        <dbReference type="Proteomes" id="UP000250235"/>
    </source>
</evidence>